<evidence type="ECO:0000313" key="2">
    <source>
        <dbReference type="Proteomes" id="UP001371456"/>
    </source>
</evidence>
<gene>
    <name evidence="1" type="ORF">RDI58_022366</name>
</gene>
<evidence type="ECO:0000313" key="1">
    <source>
        <dbReference type="EMBL" id="KAK6780182.1"/>
    </source>
</evidence>
<comment type="caution">
    <text evidence="1">The sequence shown here is derived from an EMBL/GenBank/DDBJ whole genome shotgun (WGS) entry which is preliminary data.</text>
</comment>
<reference evidence="1 2" key="1">
    <citation type="submission" date="2024-02" db="EMBL/GenBank/DDBJ databases">
        <title>de novo genome assembly of Solanum bulbocastanum strain 11H21.</title>
        <authorList>
            <person name="Hosaka A.J."/>
        </authorList>
    </citation>
    <scope>NUCLEOTIDE SEQUENCE [LARGE SCALE GENOMIC DNA]</scope>
    <source>
        <tissue evidence="1">Young leaves</tissue>
    </source>
</reference>
<proteinExistence type="predicted"/>
<organism evidence="1 2">
    <name type="scientific">Solanum bulbocastanum</name>
    <name type="common">Wild potato</name>
    <dbReference type="NCBI Taxonomy" id="147425"/>
    <lineage>
        <taxon>Eukaryota</taxon>
        <taxon>Viridiplantae</taxon>
        <taxon>Streptophyta</taxon>
        <taxon>Embryophyta</taxon>
        <taxon>Tracheophyta</taxon>
        <taxon>Spermatophyta</taxon>
        <taxon>Magnoliopsida</taxon>
        <taxon>eudicotyledons</taxon>
        <taxon>Gunneridae</taxon>
        <taxon>Pentapetalae</taxon>
        <taxon>asterids</taxon>
        <taxon>lamiids</taxon>
        <taxon>Solanales</taxon>
        <taxon>Solanaceae</taxon>
        <taxon>Solanoideae</taxon>
        <taxon>Solaneae</taxon>
        <taxon>Solanum</taxon>
    </lineage>
</organism>
<name>A0AAN8T7U7_SOLBU</name>
<protein>
    <submittedName>
        <fullName evidence="1">Uncharacterized protein</fullName>
    </submittedName>
</protein>
<keyword evidence="2" id="KW-1185">Reference proteome</keyword>
<dbReference type="EMBL" id="JBANQN010000009">
    <property type="protein sequence ID" value="KAK6780182.1"/>
    <property type="molecule type" value="Genomic_DNA"/>
</dbReference>
<sequence>MMFNEEDQDMEDQVVPQMPLETTLSPMYHHATYQMIKELPNMPYHHTPILFLRNPLTLDMLQNSPKIFSYNHTNFEGETGNGWGEHNQARLKCEPVNVVDARRELQLAGRYNNKDVALEL</sequence>
<dbReference type="AlphaFoldDB" id="A0AAN8T7U7"/>
<accession>A0AAN8T7U7</accession>
<dbReference type="Proteomes" id="UP001371456">
    <property type="component" value="Unassembled WGS sequence"/>
</dbReference>